<dbReference type="OMA" id="SFGHQYR"/>
<dbReference type="Proteomes" id="UP000007110">
    <property type="component" value="Unassembled WGS sequence"/>
</dbReference>
<proteinExistence type="predicted"/>
<evidence type="ECO:0000256" key="1">
    <source>
        <dbReference type="SAM" id="Coils"/>
    </source>
</evidence>
<feature type="domain" description="Fas-binding factor 1 C-terminal" evidence="3">
    <location>
        <begin position="864"/>
        <end position="1408"/>
    </location>
</feature>
<feature type="compositionally biased region" description="Acidic residues" evidence="2">
    <location>
        <begin position="570"/>
        <end position="579"/>
    </location>
</feature>
<feature type="compositionally biased region" description="Polar residues" evidence="2">
    <location>
        <begin position="633"/>
        <end position="660"/>
    </location>
</feature>
<dbReference type="Pfam" id="PF21007">
    <property type="entry name" value="FBF1"/>
    <property type="match status" value="1"/>
</dbReference>
<feature type="region of interest" description="Disordered" evidence="2">
    <location>
        <begin position="53"/>
        <end position="735"/>
    </location>
</feature>
<sequence>MAARRRSQPLPDEDFYSTLAADFDESEENSSVSDADVNALTKALAGMDDMDDALFSSSLKPKKTPSKESAAPPPKRKGSVKGATQSPAATPSPATPSPGLSRKGTYNISDDLDGDMSKTYDLGKKADKDSQPEAAEGKKSPALSKTYPGRSKPESTSFDFGEFDEDDPLAGLLSDDEDAVKPKNKKPVTKATKAAASGPAVKQDPPANPAPASMKETLGASQSEDSLLDTTPRERDKSKGPPASKSRAKPSTKRSDDIDFGDDDDGILDGLGFDDTPRDLPKMDKEQEAAKAKVSDLFGKTSILDKPPASKGRSKEFTLDSKYKKPQTAPSAPKEEDFTFGGYTPSSVTSKRPDSAPPGRRGVRFADEADDDDDIFGNSTMDRPRRPGLSHQSSVSASPNKQAAPGADSNDWLNEAVGLSGTKKEMPKSDSNKQSAEIRRPTLQPDKDTTSSGSHRKDDRSDVKKTGVGEGGGAVKDDMKRPAAAADYLGLGGDDIDVDSIAQPKEITPRVERLTKRDSRDDLFTKPVKRDETSPFPWDNESPRRSRRRHTDMSSTGDLGSTFDSMNYSDGDDDNDPLGESDPLRASLIAQQIKQLAAMEKDESAPKPAERGPPLARPNTTSKPPSSHTPTPQANQVELSSGKSLPTPMQRQSSVTSLSGDQAPATSGRREPRWRQEMRQQQQQQGLDTSSNIISTPTTQHSPSAQRPSTISTPPVVPATPVSASTPSRSGGVGGFDAMALLNENQSQMERQRESMLEYEATLKQQQLQMAAEREKQMRLIQEQQQEAMLQQQQQALQQQQEAMKQQQAMMQQQILQSTPTSIPGLGLGYGLGATPGNSTGFGGANLGGMSSGSLWLENKVQQLEAEKSQLGSSIQYMEKHHKQELETVEANHQSFISLLEEGARKRETRIHQDAQESAKRYEERLQSVIAERPKVVSEHQERMEQVYMERGKEIEKLKQIHKQEVEDLRLQSRRELEEARKAMQHHVDSLKDSTSHTQSLKDVVERVGLVGNQINSLQGRVSDQHQFQLDNRLQEVKEREEETKRVKKRLEEQETTMSLERERLQATVSRLEAHIKEQNIQQDEDRWRLRQEQNKLTNLQKMVEEEKKVISDQLAAEQTSLQQAKNAVLTEQQSIMGQCMEERKALATERAQFASSRREWEAKMKEEMTKTSQEQATREGTLESLSAERIQLSMGRESLRKDQGSLEQRRLELEKEQDELQQEKARLQRLGDSLQARSRELQGMVADAVRVREEGEAALVKARKIEGQQTARKQALEHQLEELRATERKIAEDRVQIAENQRSLERSAGSLLCKQCASSLSLQNMHLPRHTQAPPTNPLPMTMSSGPAGGFMTSSYLPGGDLMPSDMVDSLLTQAEHDRTVNVWKLAAERDKEFLEEETSFLESLNNSYRVPAVM</sequence>
<feature type="coiled-coil region" evidence="1">
    <location>
        <begin position="742"/>
        <end position="817"/>
    </location>
</feature>
<evidence type="ECO:0000313" key="4">
    <source>
        <dbReference type="EnsemblMetazoa" id="XP_030840350"/>
    </source>
</evidence>
<dbReference type="GO" id="GO:0060271">
    <property type="term" value="P:cilium assembly"/>
    <property type="evidence" value="ECO:0000318"/>
    <property type="project" value="GO_Central"/>
</dbReference>
<dbReference type="GO" id="GO:0097539">
    <property type="term" value="C:ciliary transition fiber"/>
    <property type="evidence" value="ECO:0007669"/>
    <property type="project" value="InterPro"/>
</dbReference>
<feature type="coiled-coil region" evidence="1">
    <location>
        <begin position="1267"/>
        <end position="1297"/>
    </location>
</feature>
<feature type="compositionally biased region" description="Low complexity" evidence="2">
    <location>
        <begin position="83"/>
        <end position="92"/>
    </location>
</feature>
<feature type="coiled-coil region" evidence="1">
    <location>
        <begin position="1034"/>
        <end position="1110"/>
    </location>
</feature>
<dbReference type="RefSeq" id="XP_030840350.1">
    <property type="nucleotide sequence ID" value="XM_030984490.1"/>
</dbReference>
<reference evidence="5" key="1">
    <citation type="submission" date="2015-02" db="EMBL/GenBank/DDBJ databases">
        <title>Genome sequencing for Strongylocentrotus purpuratus.</title>
        <authorList>
            <person name="Murali S."/>
            <person name="Liu Y."/>
            <person name="Vee V."/>
            <person name="English A."/>
            <person name="Wang M."/>
            <person name="Skinner E."/>
            <person name="Han Y."/>
            <person name="Muzny D.M."/>
            <person name="Worley K.C."/>
            <person name="Gibbs R.A."/>
        </authorList>
    </citation>
    <scope>NUCLEOTIDE SEQUENCE</scope>
</reference>
<feature type="compositionally biased region" description="Polar residues" evidence="2">
    <location>
        <begin position="553"/>
        <end position="568"/>
    </location>
</feature>
<evidence type="ECO:0000256" key="2">
    <source>
        <dbReference type="SAM" id="MobiDB-lite"/>
    </source>
</evidence>
<dbReference type="GO" id="GO:0036064">
    <property type="term" value="C:ciliary basal body"/>
    <property type="evidence" value="ECO:0000318"/>
    <property type="project" value="GO_Central"/>
</dbReference>
<feature type="compositionally biased region" description="Polar residues" evidence="2">
    <location>
        <begin position="390"/>
        <end position="401"/>
    </location>
</feature>
<feature type="compositionally biased region" description="Low complexity" evidence="2">
    <location>
        <begin position="620"/>
        <end position="632"/>
    </location>
</feature>
<feature type="compositionally biased region" description="Low complexity" evidence="2">
    <location>
        <begin position="707"/>
        <end position="730"/>
    </location>
</feature>
<accession>A0A7M7NRB2</accession>
<feature type="compositionally biased region" description="Polar residues" evidence="2">
    <location>
        <begin position="219"/>
        <end position="229"/>
    </location>
</feature>
<dbReference type="GO" id="GO:0005814">
    <property type="term" value="C:centriole"/>
    <property type="evidence" value="ECO:0000318"/>
    <property type="project" value="GO_Central"/>
</dbReference>
<reference evidence="4" key="2">
    <citation type="submission" date="2021-01" db="UniProtKB">
        <authorList>
            <consortium name="EnsemblMetazoa"/>
        </authorList>
    </citation>
    <scope>IDENTIFICATION</scope>
</reference>
<feature type="coiled-coil region" evidence="1">
    <location>
        <begin position="959"/>
        <end position="994"/>
    </location>
</feature>
<protein>
    <recommendedName>
        <fullName evidence="3">Fas-binding factor 1 C-terminal domain-containing protein</fullName>
    </recommendedName>
</protein>
<feature type="compositionally biased region" description="Acidic residues" evidence="2">
    <location>
        <begin position="258"/>
        <end position="267"/>
    </location>
</feature>
<dbReference type="GO" id="GO:0090162">
    <property type="term" value="P:establishment of epithelial cell polarity"/>
    <property type="evidence" value="ECO:0007669"/>
    <property type="project" value="InterPro"/>
</dbReference>
<dbReference type="KEGG" id="spu:576451"/>
<organism evidence="4 5">
    <name type="scientific">Strongylocentrotus purpuratus</name>
    <name type="common">Purple sea urchin</name>
    <dbReference type="NCBI Taxonomy" id="7668"/>
    <lineage>
        <taxon>Eukaryota</taxon>
        <taxon>Metazoa</taxon>
        <taxon>Echinodermata</taxon>
        <taxon>Eleutherozoa</taxon>
        <taxon>Echinozoa</taxon>
        <taxon>Echinoidea</taxon>
        <taxon>Euechinoidea</taxon>
        <taxon>Echinacea</taxon>
        <taxon>Camarodonta</taxon>
        <taxon>Echinidea</taxon>
        <taxon>Strongylocentrotidae</taxon>
        <taxon>Strongylocentrotus</taxon>
    </lineage>
</organism>
<evidence type="ECO:0000259" key="3">
    <source>
        <dbReference type="Pfam" id="PF21007"/>
    </source>
</evidence>
<dbReference type="EnsemblMetazoa" id="XM_030984490">
    <property type="protein sequence ID" value="XP_030840350"/>
    <property type="gene ID" value="LOC576451"/>
</dbReference>
<name>A0A7M7NRB2_STRPU</name>
<dbReference type="CTD" id="85302"/>
<feature type="compositionally biased region" description="Polar residues" evidence="2">
    <location>
        <begin position="686"/>
        <end position="706"/>
    </location>
</feature>
<feature type="compositionally biased region" description="Basic and acidic residues" evidence="2">
    <location>
        <begin position="422"/>
        <end position="467"/>
    </location>
</feature>
<feature type="compositionally biased region" description="Basic and acidic residues" evidence="2">
    <location>
        <begin position="507"/>
        <end position="533"/>
    </location>
</feature>
<dbReference type="GeneID" id="576451"/>
<dbReference type="PANTHER" id="PTHR33689:SF1">
    <property type="entry name" value="FAS-BINDING FACTOR 1"/>
    <property type="match status" value="1"/>
</dbReference>
<feature type="compositionally biased region" description="Basic and acidic residues" evidence="2">
    <location>
        <begin position="115"/>
        <end position="139"/>
    </location>
</feature>
<feature type="coiled-coil region" evidence="1">
    <location>
        <begin position="1197"/>
        <end position="1238"/>
    </location>
</feature>
<feature type="compositionally biased region" description="Basic and acidic residues" evidence="2">
    <location>
        <begin position="668"/>
        <end position="678"/>
    </location>
</feature>
<dbReference type="OrthoDB" id="8195456at2759"/>
<dbReference type="InterPro" id="IPR049390">
    <property type="entry name" value="FBF1_C"/>
</dbReference>
<feature type="compositionally biased region" description="Acidic residues" evidence="2">
    <location>
        <begin position="161"/>
        <end position="178"/>
    </location>
</feature>
<keyword evidence="1" id="KW-0175">Coiled coil</keyword>
<feature type="compositionally biased region" description="Basic and acidic residues" evidence="2">
    <location>
        <begin position="275"/>
        <end position="294"/>
    </location>
</feature>
<dbReference type="PANTHER" id="PTHR33689">
    <property type="entry name" value="FAS-BINDING FACTOR 1"/>
    <property type="match status" value="1"/>
</dbReference>
<dbReference type="InParanoid" id="A0A7M7NRB2"/>
<keyword evidence="5" id="KW-1185">Reference proteome</keyword>
<dbReference type="InterPro" id="IPR033561">
    <property type="entry name" value="FBF1"/>
</dbReference>
<feature type="compositionally biased region" description="Basic and acidic residues" evidence="2">
    <location>
        <begin position="599"/>
        <end position="610"/>
    </location>
</feature>
<feature type="compositionally biased region" description="Basic and acidic residues" evidence="2">
    <location>
        <begin position="313"/>
        <end position="323"/>
    </location>
</feature>
<feature type="coiled-coil region" evidence="1">
    <location>
        <begin position="905"/>
        <end position="932"/>
    </location>
</feature>
<evidence type="ECO:0000313" key="5">
    <source>
        <dbReference type="Proteomes" id="UP000007110"/>
    </source>
</evidence>